<dbReference type="PhylomeDB" id="B4MWY9"/>
<proteinExistence type="predicted"/>
<gene>
    <name evidence="1" type="primary">Dwil\GK14562</name>
    <name evidence="1" type="ORF">Dwil_GK14562</name>
</gene>
<dbReference type="InParanoid" id="B4MWY9"/>
<accession>B4MWY9</accession>
<evidence type="ECO:0008006" key="3">
    <source>
        <dbReference type="Google" id="ProtNLM"/>
    </source>
</evidence>
<evidence type="ECO:0000313" key="1">
    <source>
        <dbReference type="EMBL" id="EDW76628.1"/>
    </source>
</evidence>
<name>B4MWY9_DROWI</name>
<organism evidence="1 2">
    <name type="scientific">Drosophila willistoni</name>
    <name type="common">Fruit fly</name>
    <dbReference type="NCBI Taxonomy" id="7260"/>
    <lineage>
        <taxon>Eukaryota</taxon>
        <taxon>Metazoa</taxon>
        <taxon>Ecdysozoa</taxon>
        <taxon>Arthropoda</taxon>
        <taxon>Hexapoda</taxon>
        <taxon>Insecta</taxon>
        <taxon>Pterygota</taxon>
        <taxon>Neoptera</taxon>
        <taxon>Endopterygota</taxon>
        <taxon>Diptera</taxon>
        <taxon>Brachycera</taxon>
        <taxon>Muscomorpha</taxon>
        <taxon>Ephydroidea</taxon>
        <taxon>Drosophilidae</taxon>
        <taxon>Drosophila</taxon>
        <taxon>Sophophora</taxon>
    </lineage>
</organism>
<dbReference type="InterPro" id="IPR022214">
    <property type="entry name" value="MZT1"/>
</dbReference>
<dbReference type="GO" id="GO:0033566">
    <property type="term" value="P:gamma-tubulin complex localization"/>
    <property type="evidence" value="ECO:0007669"/>
    <property type="project" value="InterPro"/>
</dbReference>
<dbReference type="EMBL" id="CH963857">
    <property type="protein sequence ID" value="EDW76628.1"/>
    <property type="molecule type" value="Genomic_DNA"/>
</dbReference>
<dbReference type="OrthoDB" id="48571at2759"/>
<dbReference type="KEGG" id="dwi:6642144"/>
<dbReference type="HOGENOM" id="CLU_177999_0_0_1"/>
<dbReference type="GO" id="GO:0000931">
    <property type="term" value="C:gamma-tubulin ring complex"/>
    <property type="evidence" value="ECO:0007669"/>
    <property type="project" value="InterPro"/>
</dbReference>
<sequence length="86" mass="9944">MSEKQQSKTTEQKEKGVRALSRWRSDPLLMEILYGMSTLINTRLSKEALILCIELLEVGVNAKVLAQVVLKILEMKKRREENPKME</sequence>
<evidence type="ECO:0000313" key="2">
    <source>
        <dbReference type="Proteomes" id="UP000007798"/>
    </source>
</evidence>
<dbReference type="AlphaFoldDB" id="B4MWY9"/>
<dbReference type="Pfam" id="PF12554">
    <property type="entry name" value="MOZART1"/>
    <property type="match status" value="1"/>
</dbReference>
<protein>
    <recommendedName>
        <fullName evidence="3">Mitotic-spindle organizing protein 1</fullName>
    </recommendedName>
</protein>
<keyword evidence="2" id="KW-1185">Reference proteome</keyword>
<dbReference type="Proteomes" id="UP000007798">
    <property type="component" value="Unassembled WGS sequence"/>
</dbReference>
<reference evidence="1 2" key="1">
    <citation type="journal article" date="2007" name="Nature">
        <title>Evolution of genes and genomes on the Drosophila phylogeny.</title>
        <authorList>
            <consortium name="Drosophila 12 Genomes Consortium"/>
            <person name="Clark A.G."/>
            <person name="Eisen M.B."/>
            <person name="Smith D.R."/>
            <person name="Bergman C.M."/>
            <person name="Oliver B."/>
            <person name="Markow T.A."/>
            <person name="Kaufman T.C."/>
            <person name="Kellis M."/>
            <person name="Gelbart W."/>
            <person name="Iyer V.N."/>
            <person name="Pollard D.A."/>
            <person name="Sackton T.B."/>
            <person name="Larracuente A.M."/>
            <person name="Singh N.D."/>
            <person name="Abad J.P."/>
            <person name="Abt D.N."/>
            <person name="Adryan B."/>
            <person name="Aguade M."/>
            <person name="Akashi H."/>
            <person name="Anderson W.W."/>
            <person name="Aquadro C.F."/>
            <person name="Ardell D.H."/>
            <person name="Arguello R."/>
            <person name="Artieri C.G."/>
            <person name="Barbash D.A."/>
            <person name="Barker D."/>
            <person name="Barsanti P."/>
            <person name="Batterham P."/>
            <person name="Batzoglou S."/>
            <person name="Begun D."/>
            <person name="Bhutkar A."/>
            <person name="Blanco E."/>
            <person name="Bosak S.A."/>
            <person name="Bradley R.K."/>
            <person name="Brand A.D."/>
            <person name="Brent M.R."/>
            <person name="Brooks A.N."/>
            <person name="Brown R.H."/>
            <person name="Butlin R.K."/>
            <person name="Caggese C."/>
            <person name="Calvi B.R."/>
            <person name="Bernardo de Carvalho A."/>
            <person name="Caspi A."/>
            <person name="Castrezana S."/>
            <person name="Celniker S.E."/>
            <person name="Chang J.L."/>
            <person name="Chapple C."/>
            <person name="Chatterji S."/>
            <person name="Chinwalla A."/>
            <person name="Civetta A."/>
            <person name="Clifton S.W."/>
            <person name="Comeron J.M."/>
            <person name="Costello J.C."/>
            <person name="Coyne J.A."/>
            <person name="Daub J."/>
            <person name="David R.G."/>
            <person name="Delcher A.L."/>
            <person name="Delehaunty K."/>
            <person name="Do C.B."/>
            <person name="Ebling H."/>
            <person name="Edwards K."/>
            <person name="Eickbush T."/>
            <person name="Evans J.D."/>
            <person name="Filipski A."/>
            <person name="Findeiss S."/>
            <person name="Freyhult E."/>
            <person name="Fulton L."/>
            <person name="Fulton R."/>
            <person name="Garcia A.C."/>
            <person name="Gardiner A."/>
            <person name="Garfield D.A."/>
            <person name="Garvin B.E."/>
            <person name="Gibson G."/>
            <person name="Gilbert D."/>
            <person name="Gnerre S."/>
            <person name="Godfrey J."/>
            <person name="Good R."/>
            <person name="Gotea V."/>
            <person name="Gravely B."/>
            <person name="Greenberg A.J."/>
            <person name="Griffiths-Jones S."/>
            <person name="Gross S."/>
            <person name="Guigo R."/>
            <person name="Gustafson E.A."/>
            <person name="Haerty W."/>
            <person name="Hahn M.W."/>
            <person name="Halligan D.L."/>
            <person name="Halpern A.L."/>
            <person name="Halter G.M."/>
            <person name="Han M.V."/>
            <person name="Heger A."/>
            <person name="Hillier L."/>
            <person name="Hinrichs A.S."/>
            <person name="Holmes I."/>
            <person name="Hoskins R.A."/>
            <person name="Hubisz M.J."/>
            <person name="Hultmark D."/>
            <person name="Huntley M.A."/>
            <person name="Jaffe D.B."/>
            <person name="Jagadeeshan S."/>
            <person name="Jeck W.R."/>
            <person name="Johnson J."/>
            <person name="Jones C.D."/>
            <person name="Jordan W.C."/>
            <person name="Karpen G.H."/>
            <person name="Kataoka E."/>
            <person name="Keightley P.D."/>
            <person name="Kheradpour P."/>
            <person name="Kirkness E.F."/>
            <person name="Koerich L.B."/>
            <person name="Kristiansen K."/>
            <person name="Kudrna D."/>
            <person name="Kulathinal R.J."/>
            <person name="Kumar S."/>
            <person name="Kwok R."/>
            <person name="Lander E."/>
            <person name="Langley C.H."/>
            <person name="Lapoint R."/>
            <person name="Lazzaro B.P."/>
            <person name="Lee S.J."/>
            <person name="Levesque L."/>
            <person name="Li R."/>
            <person name="Lin C.F."/>
            <person name="Lin M.F."/>
            <person name="Lindblad-Toh K."/>
            <person name="Llopart A."/>
            <person name="Long M."/>
            <person name="Low L."/>
            <person name="Lozovsky E."/>
            <person name="Lu J."/>
            <person name="Luo M."/>
            <person name="Machado C.A."/>
            <person name="Makalowski W."/>
            <person name="Marzo M."/>
            <person name="Matsuda M."/>
            <person name="Matzkin L."/>
            <person name="McAllister B."/>
            <person name="McBride C.S."/>
            <person name="McKernan B."/>
            <person name="McKernan K."/>
            <person name="Mendez-Lago M."/>
            <person name="Minx P."/>
            <person name="Mollenhauer M.U."/>
            <person name="Montooth K."/>
            <person name="Mount S.M."/>
            <person name="Mu X."/>
            <person name="Myers E."/>
            <person name="Negre B."/>
            <person name="Newfeld S."/>
            <person name="Nielsen R."/>
            <person name="Noor M.A."/>
            <person name="O'Grady P."/>
            <person name="Pachter L."/>
            <person name="Papaceit M."/>
            <person name="Parisi M.J."/>
            <person name="Parisi M."/>
            <person name="Parts L."/>
            <person name="Pedersen J.S."/>
            <person name="Pesole G."/>
            <person name="Phillippy A.M."/>
            <person name="Ponting C.P."/>
            <person name="Pop M."/>
            <person name="Porcelli D."/>
            <person name="Powell J.R."/>
            <person name="Prohaska S."/>
            <person name="Pruitt K."/>
            <person name="Puig M."/>
            <person name="Quesneville H."/>
            <person name="Ram K.R."/>
            <person name="Rand D."/>
            <person name="Rasmussen M.D."/>
            <person name="Reed L.K."/>
            <person name="Reenan R."/>
            <person name="Reily A."/>
            <person name="Remington K.A."/>
            <person name="Rieger T.T."/>
            <person name="Ritchie M.G."/>
            <person name="Robin C."/>
            <person name="Rogers Y.H."/>
            <person name="Rohde C."/>
            <person name="Rozas J."/>
            <person name="Rubenfield M.J."/>
            <person name="Ruiz A."/>
            <person name="Russo S."/>
            <person name="Salzberg S.L."/>
            <person name="Sanchez-Gracia A."/>
            <person name="Saranga D.J."/>
            <person name="Sato H."/>
            <person name="Schaeffer S.W."/>
            <person name="Schatz M.C."/>
            <person name="Schlenke T."/>
            <person name="Schwartz R."/>
            <person name="Segarra C."/>
            <person name="Singh R.S."/>
            <person name="Sirot L."/>
            <person name="Sirota M."/>
            <person name="Sisneros N.B."/>
            <person name="Smith C.D."/>
            <person name="Smith T.F."/>
            <person name="Spieth J."/>
            <person name="Stage D.E."/>
            <person name="Stark A."/>
            <person name="Stephan W."/>
            <person name="Strausberg R.L."/>
            <person name="Strempel S."/>
            <person name="Sturgill D."/>
            <person name="Sutton G."/>
            <person name="Sutton G.G."/>
            <person name="Tao W."/>
            <person name="Teichmann S."/>
            <person name="Tobari Y.N."/>
            <person name="Tomimura Y."/>
            <person name="Tsolas J.M."/>
            <person name="Valente V.L."/>
            <person name="Venter E."/>
            <person name="Venter J.C."/>
            <person name="Vicario S."/>
            <person name="Vieira F.G."/>
            <person name="Vilella A.J."/>
            <person name="Villasante A."/>
            <person name="Walenz B."/>
            <person name="Wang J."/>
            <person name="Wasserman M."/>
            <person name="Watts T."/>
            <person name="Wilson D."/>
            <person name="Wilson R.K."/>
            <person name="Wing R.A."/>
            <person name="Wolfner M.F."/>
            <person name="Wong A."/>
            <person name="Wong G.K."/>
            <person name="Wu C.I."/>
            <person name="Wu G."/>
            <person name="Yamamoto D."/>
            <person name="Yang H.P."/>
            <person name="Yang S.P."/>
            <person name="Yorke J.A."/>
            <person name="Yoshida K."/>
            <person name="Zdobnov E."/>
            <person name="Zhang P."/>
            <person name="Zhang Y."/>
            <person name="Zimin A.V."/>
            <person name="Baldwin J."/>
            <person name="Abdouelleil A."/>
            <person name="Abdulkadir J."/>
            <person name="Abebe A."/>
            <person name="Abera B."/>
            <person name="Abreu J."/>
            <person name="Acer S.C."/>
            <person name="Aftuck L."/>
            <person name="Alexander A."/>
            <person name="An P."/>
            <person name="Anderson E."/>
            <person name="Anderson S."/>
            <person name="Arachi H."/>
            <person name="Azer M."/>
            <person name="Bachantsang P."/>
            <person name="Barry A."/>
            <person name="Bayul T."/>
            <person name="Berlin A."/>
            <person name="Bessette D."/>
            <person name="Bloom T."/>
            <person name="Blye J."/>
            <person name="Boguslavskiy L."/>
            <person name="Bonnet C."/>
            <person name="Boukhgalter B."/>
            <person name="Bourzgui I."/>
            <person name="Brown A."/>
            <person name="Cahill P."/>
            <person name="Channer S."/>
            <person name="Cheshatsang Y."/>
            <person name="Chuda L."/>
            <person name="Citroen M."/>
            <person name="Collymore A."/>
            <person name="Cooke P."/>
            <person name="Costello M."/>
            <person name="D'Aco K."/>
            <person name="Daza R."/>
            <person name="De Haan G."/>
            <person name="DeGray S."/>
            <person name="DeMaso C."/>
            <person name="Dhargay N."/>
            <person name="Dooley K."/>
            <person name="Dooley E."/>
            <person name="Doricent M."/>
            <person name="Dorje P."/>
            <person name="Dorjee K."/>
            <person name="Dupes A."/>
            <person name="Elong R."/>
            <person name="Falk J."/>
            <person name="Farina A."/>
            <person name="Faro S."/>
            <person name="Ferguson D."/>
            <person name="Fisher S."/>
            <person name="Foley C.D."/>
            <person name="Franke A."/>
            <person name="Friedrich D."/>
            <person name="Gadbois L."/>
            <person name="Gearin G."/>
            <person name="Gearin C.R."/>
            <person name="Giannoukos G."/>
            <person name="Goode T."/>
            <person name="Graham J."/>
            <person name="Grandbois E."/>
            <person name="Grewal S."/>
            <person name="Gyaltsen K."/>
            <person name="Hafez N."/>
            <person name="Hagos B."/>
            <person name="Hall J."/>
            <person name="Henson C."/>
            <person name="Hollinger A."/>
            <person name="Honan T."/>
            <person name="Huard M.D."/>
            <person name="Hughes L."/>
            <person name="Hurhula B."/>
            <person name="Husby M.E."/>
            <person name="Kamat A."/>
            <person name="Kanga B."/>
            <person name="Kashin S."/>
            <person name="Khazanovich D."/>
            <person name="Kisner P."/>
            <person name="Lance K."/>
            <person name="Lara M."/>
            <person name="Lee W."/>
            <person name="Lennon N."/>
            <person name="Letendre F."/>
            <person name="LeVine R."/>
            <person name="Lipovsky A."/>
            <person name="Liu X."/>
            <person name="Liu J."/>
            <person name="Liu S."/>
            <person name="Lokyitsang T."/>
            <person name="Lokyitsang Y."/>
            <person name="Lubonja R."/>
            <person name="Lui A."/>
            <person name="MacDonald P."/>
            <person name="Magnisalis V."/>
            <person name="Maru K."/>
            <person name="Matthews C."/>
            <person name="McCusker W."/>
            <person name="McDonough S."/>
            <person name="Mehta T."/>
            <person name="Meldrim J."/>
            <person name="Meneus L."/>
            <person name="Mihai O."/>
            <person name="Mihalev A."/>
            <person name="Mihova T."/>
            <person name="Mittelman R."/>
            <person name="Mlenga V."/>
            <person name="Montmayeur A."/>
            <person name="Mulrain L."/>
            <person name="Navidi A."/>
            <person name="Naylor J."/>
            <person name="Negash T."/>
            <person name="Nguyen T."/>
            <person name="Nguyen N."/>
            <person name="Nicol R."/>
            <person name="Norbu C."/>
            <person name="Norbu N."/>
            <person name="Novod N."/>
            <person name="O'Neill B."/>
            <person name="Osman S."/>
            <person name="Markiewicz E."/>
            <person name="Oyono O.L."/>
            <person name="Patti C."/>
            <person name="Phunkhang P."/>
            <person name="Pierre F."/>
            <person name="Priest M."/>
            <person name="Raghuraman S."/>
            <person name="Rege F."/>
            <person name="Reyes R."/>
            <person name="Rise C."/>
            <person name="Rogov P."/>
            <person name="Ross K."/>
            <person name="Ryan E."/>
            <person name="Settipalli S."/>
            <person name="Shea T."/>
            <person name="Sherpa N."/>
            <person name="Shi L."/>
            <person name="Shih D."/>
            <person name="Sparrow T."/>
            <person name="Spaulding J."/>
            <person name="Stalker J."/>
            <person name="Stange-Thomann N."/>
            <person name="Stavropoulos S."/>
            <person name="Stone C."/>
            <person name="Strader C."/>
            <person name="Tesfaye S."/>
            <person name="Thomson T."/>
            <person name="Thoulutsang Y."/>
            <person name="Thoulutsang D."/>
            <person name="Topham K."/>
            <person name="Topping I."/>
            <person name="Tsamla T."/>
            <person name="Vassiliev H."/>
            <person name="Vo A."/>
            <person name="Wangchuk T."/>
            <person name="Wangdi T."/>
            <person name="Weiand M."/>
            <person name="Wilkinson J."/>
            <person name="Wilson A."/>
            <person name="Yadav S."/>
            <person name="Young G."/>
            <person name="Yu Q."/>
            <person name="Zembek L."/>
            <person name="Zhong D."/>
            <person name="Zimmer A."/>
            <person name="Zwirko Z."/>
            <person name="Jaffe D.B."/>
            <person name="Alvarez P."/>
            <person name="Brockman W."/>
            <person name="Butler J."/>
            <person name="Chin C."/>
            <person name="Gnerre S."/>
            <person name="Grabherr M."/>
            <person name="Kleber M."/>
            <person name="Mauceli E."/>
            <person name="MacCallum I."/>
        </authorList>
    </citation>
    <scope>NUCLEOTIDE SEQUENCE [LARGE SCALE GENOMIC DNA]</scope>
    <source>
        <strain evidence="2">Tucson 14030-0811.24</strain>
    </source>
</reference>